<dbReference type="SUPFAM" id="SSF54928">
    <property type="entry name" value="RNA-binding domain, RBD"/>
    <property type="match status" value="1"/>
</dbReference>
<dbReference type="PROSITE" id="PS50102">
    <property type="entry name" value="RRM"/>
    <property type="match status" value="1"/>
</dbReference>
<reference evidence="5 6" key="1">
    <citation type="submission" date="2016-04" db="EMBL/GenBank/DDBJ databases">
        <title>Draft genome of Fonsecaea erecta CBS 125763.</title>
        <authorList>
            <person name="Weiss V.A."/>
            <person name="Vicente V.A."/>
            <person name="Raittz R.T."/>
            <person name="Moreno L.F."/>
            <person name="De Souza E.M."/>
            <person name="Pedrosa F.O."/>
            <person name="Steffens M.B."/>
            <person name="Faoro H."/>
            <person name="Tadra-Sfeir M.Z."/>
            <person name="Najafzadeh M.J."/>
            <person name="Felipe M.S."/>
            <person name="Teixeira M."/>
            <person name="Sun J."/>
            <person name="Xi L."/>
            <person name="Gomes R."/>
            <person name="De Azevedo C.M."/>
            <person name="Salgado C.G."/>
            <person name="Da Silva M.B."/>
            <person name="Nascimento M.F."/>
            <person name="Queiroz-Telles F."/>
            <person name="Attili D.S."/>
            <person name="Gorbushina A."/>
        </authorList>
    </citation>
    <scope>NUCLEOTIDE SEQUENCE [LARGE SCALE GENOMIC DNA]</scope>
    <source>
        <strain evidence="5 6">CBS 125763</strain>
    </source>
</reference>
<accession>A0A178ZQS0</accession>
<evidence type="ECO:0000256" key="2">
    <source>
        <dbReference type="PROSITE-ProRule" id="PRU00176"/>
    </source>
</evidence>
<evidence type="ECO:0000313" key="6">
    <source>
        <dbReference type="Proteomes" id="UP000078343"/>
    </source>
</evidence>
<evidence type="ECO:0000256" key="1">
    <source>
        <dbReference type="ARBA" id="ARBA00022884"/>
    </source>
</evidence>
<dbReference type="SMART" id="SM00360">
    <property type="entry name" value="RRM"/>
    <property type="match status" value="1"/>
</dbReference>
<dbReference type="InterPro" id="IPR045164">
    <property type="entry name" value="RBM41/RNPC3"/>
</dbReference>
<name>A0A178ZQS0_9EURO</name>
<feature type="region of interest" description="Disordered" evidence="3">
    <location>
        <begin position="132"/>
        <end position="193"/>
    </location>
</feature>
<gene>
    <name evidence="5" type="ORF">AYL99_04014</name>
</gene>
<dbReference type="InterPro" id="IPR000504">
    <property type="entry name" value="RRM_dom"/>
</dbReference>
<dbReference type="Proteomes" id="UP000078343">
    <property type="component" value="Unassembled WGS sequence"/>
</dbReference>
<dbReference type="GeneID" id="30008183"/>
<protein>
    <recommendedName>
        <fullName evidence="4">RRM domain-containing protein</fullName>
    </recommendedName>
</protein>
<sequence length="193" mass="21110">MTAKPSKESQNAGNPNQTLFLKNLQEKVNKNELKRALYMLFSTYGPVLDIVTNRIGSKGQSMRGQAHVVFRDIQTSTQAMRALQGFDLFGREMVIVYAKGQSHIIPKLRGTFEPPTAAATAASDATALQNSIFNAPPSGISSKPTETGVKPAGTSPDGVPHGTKRPREEEEEESEVEMEEDEDDAPMEEDEDD</sequence>
<comment type="caution">
    <text evidence="5">The sequence shown here is derived from an EMBL/GenBank/DDBJ whole genome shotgun (WGS) entry which is preliminary data.</text>
</comment>
<dbReference type="PANTHER" id="PTHR16105:SF0">
    <property type="entry name" value="RNA-BINDING REGION-CONTAINING PROTEIN 3"/>
    <property type="match status" value="1"/>
</dbReference>
<dbReference type="EMBL" id="LVYI01000003">
    <property type="protein sequence ID" value="OAP61811.1"/>
    <property type="molecule type" value="Genomic_DNA"/>
</dbReference>
<dbReference type="AlphaFoldDB" id="A0A178ZQS0"/>
<dbReference type="Gene3D" id="3.30.70.330">
    <property type="match status" value="1"/>
</dbReference>
<feature type="domain" description="RRM" evidence="4">
    <location>
        <begin position="17"/>
        <end position="100"/>
    </location>
</feature>
<dbReference type="OrthoDB" id="277802at2759"/>
<dbReference type="GO" id="GO:0097157">
    <property type="term" value="F:pre-mRNA intronic binding"/>
    <property type="evidence" value="ECO:0007669"/>
    <property type="project" value="TreeGrafter"/>
</dbReference>
<feature type="compositionally biased region" description="Polar residues" evidence="3">
    <location>
        <begin position="132"/>
        <end position="145"/>
    </location>
</feature>
<evidence type="ECO:0000256" key="3">
    <source>
        <dbReference type="SAM" id="MobiDB-lite"/>
    </source>
</evidence>
<dbReference type="RefSeq" id="XP_018695178.1">
    <property type="nucleotide sequence ID" value="XM_018835528.1"/>
</dbReference>
<dbReference type="STRING" id="1367422.A0A178ZQS0"/>
<feature type="compositionally biased region" description="Acidic residues" evidence="3">
    <location>
        <begin position="169"/>
        <end position="193"/>
    </location>
</feature>
<dbReference type="Pfam" id="PF00076">
    <property type="entry name" value="RRM_1"/>
    <property type="match status" value="1"/>
</dbReference>
<evidence type="ECO:0000259" key="4">
    <source>
        <dbReference type="PROSITE" id="PS50102"/>
    </source>
</evidence>
<evidence type="ECO:0000313" key="5">
    <source>
        <dbReference type="EMBL" id="OAP61811.1"/>
    </source>
</evidence>
<dbReference type="GO" id="GO:0030626">
    <property type="term" value="F:U12 snRNA binding"/>
    <property type="evidence" value="ECO:0007669"/>
    <property type="project" value="TreeGrafter"/>
</dbReference>
<dbReference type="GO" id="GO:0000398">
    <property type="term" value="P:mRNA splicing, via spliceosome"/>
    <property type="evidence" value="ECO:0007669"/>
    <property type="project" value="TreeGrafter"/>
</dbReference>
<keyword evidence="1 2" id="KW-0694">RNA-binding</keyword>
<dbReference type="InterPro" id="IPR012677">
    <property type="entry name" value="Nucleotide-bd_a/b_plait_sf"/>
</dbReference>
<dbReference type="InterPro" id="IPR035979">
    <property type="entry name" value="RBD_domain_sf"/>
</dbReference>
<keyword evidence="6" id="KW-1185">Reference proteome</keyword>
<dbReference type="PANTHER" id="PTHR16105">
    <property type="entry name" value="RNA-BINDING REGION-CONTAINING PROTEIN 3"/>
    <property type="match status" value="1"/>
</dbReference>
<organism evidence="5 6">
    <name type="scientific">Fonsecaea erecta</name>
    <dbReference type="NCBI Taxonomy" id="1367422"/>
    <lineage>
        <taxon>Eukaryota</taxon>
        <taxon>Fungi</taxon>
        <taxon>Dikarya</taxon>
        <taxon>Ascomycota</taxon>
        <taxon>Pezizomycotina</taxon>
        <taxon>Eurotiomycetes</taxon>
        <taxon>Chaetothyriomycetidae</taxon>
        <taxon>Chaetothyriales</taxon>
        <taxon>Herpotrichiellaceae</taxon>
        <taxon>Fonsecaea</taxon>
    </lineage>
</organism>
<dbReference type="FunFam" id="3.30.70.330:FF:000039">
    <property type="entry name" value="U1 small nuclear ribonucleoprotein A"/>
    <property type="match status" value="1"/>
</dbReference>
<proteinExistence type="predicted"/>
<dbReference type="CDD" id="cd12246">
    <property type="entry name" value="RRM1_U1A_like"/>
    <property type="match status" value="1"/>
</dbReference>